<dbReference type="Gene3D" id="3.40.50.720">
    <property type="entry name" value="NAD(P)-binding Rossmann-like Domain"/>
    <property type="match status" value="1"/>
</dbReference>
<evidence type="ECO:0000313" key="4">
    <source>
        <dbReference type="Proteomes" id="UP001596047"/>
    </source>
</evidence>
<keyword evidence="2 3" id="KW-0560">Oxidoreductase</keyword>
<dbReference type="EC" id="1.1.1.-" evidence="3"/>
<gene>
    <name evidence="3" type="ORF">ACFPYJ_18485</name>
</gene>
<organism evidence="3 4">
    <name type="scientific">Paenibacillus solisilvae</name>
    <dbReference type="NCBI Taxonomy" id="2486751"/>
    <lineage>
        <taxon>Bacteria</taxon>
        <taxon>Bacillati</taxon>
        <taxon>Bacillota</taxon>
        <taxon>Bacilli</taxon>
        <taxon>Bacillales</taxon>
        <taxon>Paenibacillaceae</taxon>
        <taxon>Paenibacillus</taxon>
    </lineage>
</organism>
<dbReference type="PRINTS" id="PR00081">
    <property type="entry name" value="GDHRDH"/>
</dbReference>
<proteinExistence type="inferred from homology"/>
<dbReference type="PRINTS" id="PR00080">
    <property type="entry name" value="SDRFAMILY"/>
</dbReference>
<keyword evidence="4" id="KW-1185">Reference proteome</keyword>
<dbReference type="Pfam" id="PF13561">
    <property type="entry name" value="adh_short_C2"/>
    <property type="match status" value="1"/>
</dbReference>
<dbReference type="GO" id="GO:0016491">
    <property type="term" value="F:oxidoreductase activity"/>
    <property type="evidence" value="ECO:0007669"/>
    <property type="project" value="UniProtKB-KW"/>
</dbReference>
<protein>
    <submittedName>
        <fullName evidence="3">SDR family NAD(P)-dependent oxidoreductase</fullName>
        <ecNumber evidence="3">1.1.1.-</ecNumber>
    </submittedName>
</protein>
<dbReference type="CDD" id="cd05233">
    <property type="entry name" value="SDR_c"/>
    <property type="match status" value="1"/>
</dbReference>
<dbReference type="NCBIfam" id="NF005559">
    <property type="entry name" value="PRK07231.1"/>
    <property type="match status" value="1"/>
</dbReference>
<evidence type="ECO:0000256" key="2">
    <source>
        <dbReference type="ARBA" id="ARBA00023002"/>
    </source>
</evidence>
<accession>A0ABW0VYT8</accession>
<dbReference type="EMBL" id="JBHSOW010000068">
    <property type="protein sequence ID" value="MFC5651058.1"/>
    <property type="molecule type" value="Genomic_DNA"/>
</dbReference>
<dbReference type="PANTHER" id="PTHR24321:SF8">
    <property type="entry name" value="ESTRADIOL 17-BETA-DEHYDROGENASE 8-RELATED"/>
    <property type="match status" value="1"/>
</dbReference>
<comment type="similarity">
    <text evidence="1">Belongs to the short-chain dehydrogenases/reductases (SDR) family.</text>
</comment>
<name>A0ABW0VYT8_9BACL</name>
<dbReference type="RefSeq" id="WP_379189653.1">
    <property type="nucleotide sequence ID" value="NZ_JBHSOW010000068.1"/>
</dbReference>
<dbReference type="InterPro" id="IPR020904">
    <property type="entry name" value="Sc_DH/Rdtase_CS"/>
</dbReference>
<reference evidence="4" key="1">
    <citation type="journal article" date="2019" name="Int. J. Syst. Evol. Microbiol.">
        <title>The Global Catalogue of Microorganisms (GCM) 10K type strain sequencing project: providing services to taxonomists for standard genome sequencing and annotation.</title>
        <authorList>
            <consortium name="The Broad Institute Genomics Platform"/>
            <consortium name="The Broad Institute Genome Sequencing Center for Infectious Disease"/>
            <person name="Wu L."/>
            <person name="Ma J."/>
        </authorList>
    </citation>
    <scope>NUCLEOTIDE SEQUENCE [LARGE SCALE GENOMIC DNA]</scope>
    <source>
        <strain evidence="4">CGMCC 1.3240</strain>
    </source>
</reference>
<dbReference type="SUPFAM" id="SSF51735">
    <property type="entry name" value="NAD(P)-binding Rossmann-fold domains"/>
    <property type="match status" value="1"/>
</dbReference>
<dbReference type="InterPro" id="IPR036291">
    <property type="entry name" value="NAD(P)-bd_dom_sf"/>
</dbReference>
<sequence>MQFKGEVVVITGAGSGIGETSAKRFATEGAHVVIADIHEEAAARVACQIRQAGGEACELRTDVSNVADIRKLIAFAVDTYGKIDVLFNNAAILMPKSLEEGTEEEWDRLCGVNLKGTIFCTKYAMPELRKTKGRIVNMASLSAEIGQKNNPFYPATKGGVIAFTRSLAIDCAMEGIRINAICPAGVSTPLLEEWFNQHQNPDELRRSMDLVHMLGRTATADEIANVVLFLASTASSFITGQVIDVDGGASLGYGFGPKPEWQQSRP</sequence>
<dbReference type="PROSITE" id="PS00061">
    <property type="entry name" value="ADH_SHORT"/>
    <property type="match status" value="1"/>
</dbReference>
<evidence type="ECO:0000313" key="3">
    <source>
        <dbReference type="EMBL" id="MFC5651058.1"/>
    </source>
</evidence>
<comment type="caution">
    <text evidence="3">The sequence shown here is derived from an EMBL/GenBank/DDBJ whole genome shotgun (WGS) entry which is preliminary data.</text>
</comment>
<dbReference type="InterPro" id="IPR002347">
    <property type="entry name" value="SDR_fam"/>
</dbReference>
<evidence type="ECO:0000256" key="1">
    <source>
        <dbReference type="ARBA" id="ARBA00006484"/>
    </source>
</evidence>
<dbReference type="PANTHER" id="PTHR24321">
    <property type="entry name" value="DEHYDROGENASES, SHORT CHAIN"/>
    <property type="match status" value="1"/>
</dbReference>
<dbReference type="Proteomes" id="UP001596047">
    <property type="component" value="Unassembled WGS sequence"/>
</dbReference>